<evidence type="ECO:0000256" key="2">
    <source>
        <dbReference type="SAM" id="MobiDB-lite"/>
    </source>
</evidence>
<dbReference type="AlphaFoldDB" id="A0A1X2G8Z6"/>
<evidence type="ECO:0000256" key="1">
    <source>
        <dbReference type="SAM" id="Coils"/>
    </source>
</evidence>
<dbReference type="SMART" id="SM00338">
    <property type="entry name" value="BRLZ"/>
    <property type="match status" value="1"/>
</dbReference>
<dbReference type="STRING" id="101127.A0A1X2G8Z6"/>
<dbReference type="InterPro" id="IPR021833">
    <property type="entry name" value="DUF3425"/>
</dbReference>
<organism evidence="4 5">
    <name type="scientific">Hesseltinella vesiculosa</name>
    <dbReference type="NCBI Taxonomy" id="101127"/>
    <lineage>
        <taxon>Eukaryota</taxon>
        <taxon>Fungi</taxon>
        <taxon>Fungi incertae sedis</taxon>
        <taxon>Mucoromycota</taxon>
        <taxon>Mucoromycotina</taxon>
        <taxon>Mucoromycetes</taxon>
        <taxon>Mucorales</taxon>
        <taxon>Cunninghamellaceae</taxon>
        <taxon>Hesseltinella</taxon>
    </lineage>
</organism>
<proteinExistence type="predicted"/>
<keyword evidence="5" id="KW-1185">Reference proteome</keyword>
<dbReference type="OrthoDB" id="2593073at2759"/>
<dbReference type="PROSITE" id="PS00036">
    <property type="entry name" value="BZIP_BASIC"/>
    <property type="match status" value="1"/>
</dbReference>
<dbReference type="PANTHER" id="PTHR38116">
    <property type="entry name" value="CHROMOSOME 7, WHOLE GENOME SHOTGUN SEQUENCE"/>
    <property type="match status" value="1"/>
</dbReference>
<feature type="compositionally biased region" description="Pro residues" evidence="2">
    <location>
        <begin position="196"/>
        <end position="211"/>
    </location>
</feature>
<reference evidence="4 5" key="1">
    <citation type="submission" date="2016-07" db="EMBL/GenBank/DDBJ databases">
        <title>Pervasive Adenine N6-methylation of Active Genes in Fungi.</title>
        <authorList>
            <consortium name="DOE Joint Genome Institute"/>
            <person name="Mondo S.J."/>
            <person name="Dannebaum R.O."/>
            <person name="Kuo R.C."/>
            <person name="Labutti K."/>
            <person name="Haridas S."/>
            <person name="Kuo A."/>
            <person name="Salamov A."/>
            <person name="Ahrendt S.R."/>
            <person name="Lipzen A."/>
            <person name="Sullivan W."/>
            <person name="Andreopoulos W.B."/>
            <person name="Clum A."/>
            <person name="Lindquist E."/>
            <person name="Daum C."/>
            <person name="Ramamoorthy G.K."/>
            <person name="Gryganskyi A."/>
            <person name="Culley D."/>
            <person name="Magnuson J.K."/>
            <person name="James T.Y."/>
            <person name="O'Malley M.A."/>
            <person name="Stajich J.E."/>
            <person name="Spatafora J.W."/>
            <person name="Visel A."/>
            <person name="Grigoriev I.V."/>
        </authorList>
    </citation>
    <scope>NUCLEOTIDE SEQUENCE [LARGE SCALE GENOMIC DNA]</scope>
    <source>
        <strain evidence="4 5">NRRL 3301</strain>
    </source>
</reference>
<feature type="region of interest" description="Disordered" evidence="2">
    <location>
        <begin position="223"/>
        <end position="242"/>
    </location>
</feature>
<dbReference type="GO" id="GO:0003700">
    <property type="term" value="F:DNA-binding transcription factor activity"/>
    <property type="evidence" value="ECO:0007669"/>
    <property type="project" value="InterPro"/>
</dbReference>
<keyword evidence="1" id="KW-0175">Coiled coil</keyword>
<comment type="caution">
    <text evidence="4">The sequence shown here is derived from an EMBL/GenBank/DDBJ whole genome shotgun (WGS) entry which is preliminary data.</text>
</comment>
<feature type="region of interest" description="Disordered" evidence="2">
    <location>
        <begin position="193"/>
        <end position="215"/>
    </location>
</feature>
<dbReference type="Gene3D" id="1.20.5.170">
    <property type="match status" value="1"/>
</dbReference>
<sequence>MMDMDVDVNGMAQMDFSSPNYDGMPEQPTKIRKKPGRKPNPASPALRKAQNRAAQRAFRERKEKHLKELEVTVKQMREQRDKLYLENEQLKADGEIAKSENWYLKGIVLTLQLVCFQHKLAIPIHSPFITDEALSVMAQTTPEPIAAYLDVNANSKAPQPTRLSGYRHTLKQRDRYFSQGAIIVTKDDVSMTSAVPPMPSLQPTKPTPPVHNPIELMHPLQMTNSPSAPPVSPYSTSSVSMDHKDLQNDSPNQSIYPADNTLLPPLPTIPIPPANEPVTSNLAAIQTLRLRLRLQSCAARLDSVPFSIQPTVLQLTIPHDPRIDLIPTPHMRDRMIIFREQFDLDDCFRCLLSGSVFHGGDPAAAGNWQLPKIFFEKYWFLTIDYTLRRTTNRWRKLQGLHELESDLSASEDDFTMMSDIEDRQSMASKSSTDLAMESLPALEQPSDFPNANGRPGASHLPQPLDGSSLSLSDLSAYLGVEFSKLEQIQREQHAQMNADAPQHPLNTSPMQPEVGSISFCPPVESFFPPPSSSSVLFGASENGSPEFEPVRLTNGYYDMTPSTTATSPPAINSASPWIDPASTPNSSSDYDPAGGMSSQHTIVPVNSNENSTWNKFYDDSNTASYDAFVNNLLSQD</sequence>
<evidence type="ECO:0000313" key="5">
    <source>
        <dbReference type="Proteomes" id="UP000242146"/>
    </source>
</evidence>
<dbReference type="PANTHER" id="PTHR38116:SF9">
    <property type="entry name" value="BZIP DOMAIN-CONTAINING PROTEIN"/>
    <property type="match status" value="1"/>
</dbReference>
<accession>A0A1X2G8Z6</accession>
<dbReference type="EMBL" id="MCGT01000030">
    <property type="protein sequence ID" value="ORX48198.1"/>
    <property type="molecule type" value="Genomic_DNA"/>
</dbReference>
<feature type="region of interest" description="Disordered" evidence="2">
    <location>
        <begin position="443"/>
        <end position="465"/>
    </location>
</feature>
<evidence type="ECO:0000313" key="4">
    <source>
        <dbReference type="EMBL" id="ORX48198.1"/>
    </source>
</evidence>
<dbReference type="PROSITE" id="PS50217">
    <property type="entry name" value="BZIP"/>
    <property type="match status" value="1"/>
</dbReference>
<dbReference type="SUPFAM" id="SSF57959">
    <property type="entry name" value="Leucine zipper domain"/>
    <property type="match status" value="1"/>
</dbReference>
<protein>
    <recommendedName>
        <fullName evidence="3">BZIP domain-containing protein</fullName>
    </recommendedName>
</protein>
<feature type="compositionally biased region" description="Low complexity" evidence="2">
    <location>
        <begin position="563"/>
        <end position="576"/>
    </location>
</feature>
<feature type="compositionally biased region" description="Polar residues" evidence="2">
    <location>
        <begin position="596"/>
        <end position="609"/>
    </location>
</feature>
<name>A0A1X2G8Z6_9FUNG</name>
<dbReference type="CDD" id="cd14688">
    <property type="entry name" value="bZIP_YAP"/>
    <property type="match status" value="1"/>
</dbReference>
<dbReference type="Pfam" id="PF00170">
    <property type="entry name" value="bZIP_1"/>
    <property type="match status" value="1"/>
</dbReference>
<dbReference type="Pfam" id="PF11905">
    <property type="entry name" value="DUF3425"/>
    <property type="match status" value="1"/>
</dbReference>
<feature type="region of interest" description="Disordered" evidence="2">
    <location>
        <begin position="12"/>
        <end position="50"/>
    </location>
</feature>
<dbReference type="InterPro" id="IPR004827">
    <property type="entry name" value="bZIP"/>
</dbReference>
<evidence type="ECO:0000259" key="3">
    <source>
        <dbReference type="PROSITE" id="PS50217"/>
    </source>
</evidence>
<dbReference type="InterPro" id="IPR046347">
    <property type="entry name" value="bZIP_sf"/>
</dbReference>
<feature type="domain" description="BZIP" evidence="3">
    <location>
        <begin position="47"/>
        <end position="93"/>
    </location>
</feature>
<dbReference type="Proteomes" id="UP000242146">
    <property type="component" value="Unassembled WGS sequence"/>
</dbReference>
<gene>
    <name evidence="4" type="ORF">DM01DRAFT_1338668</name>
</gene>
<feature type="coiled-coil region" evidence="1">
    <location>
        <begin position="59"/>
        <end position="93"/>
    </location>
</feature>
<feature type="region of interest" description="Disordered" evidence="2">
    <location>
        <begin position="563"/>
        <end position="609"/>
    </location>
</feature>